<dbReference type="Proteomes" id="UP001165422">
    <property type="component" value="Unassembled WGS sequence"/>
</dbReference>
<comment type="caution">
    <text evidence="1">The sequence shown here is derived from an EMBL/GenBank/DDBJ whole genome shotgun (WGS) entry which is preliminary data.</text>
</comment>
<keyword evidence="2" id="KW-1185">Reference proteome</keyword>
<dbReference type="Pfam" id="PF12116">
    <property type="entry name" value="SpoIIID"/>
    <property type="match status" value="1"/>
</dbReference>
<gene>
    <name evidence="1" type="ORF">LN736_16880</name>
</gene>
<reference evidence="1" key="1">
    <citation type="submission" date="2021-11" db="EMBL/GenBank/DDBJ databases">
        <authorList>
            <person name="Qingchun L."/>
            <person name="Dong Z."/>
            <person name="Zongwei Q."/>
            <person name="Jia Z."/>
            <person name="Duotao L."/>
        </authorList>
    </citation>
    <scope>NUCLEOTIDE SEQUENCE</scope>
    <source>
        <strain evidence="1">WLY-B-L2</strain>
    </source>
</reference>
<name>A0ABS8NA36_9CLOT</name>
<sequence length="85" mass="9620">MRDCVKDRAVNVGKYLISSKVTVRDAAKVFHVSKSTIFNDCTERLPILDAVLAREVRKVLDFNKNERGIRGGQAVRERYLLLSGL</sequence>
<organism evidence="1 2">
    <name type="scientific">Clostridium aromativorans</name>
    <dbReference type="NCBI Taxonomy" id="2836848"/>
    <lineage>
        <taxon>Bacteria</taxon>
        <taxon>Bacillati</taxon>
        <taxon>Bacillota</taxon>
        <taxon>Clostridia</taxon>
        <taxon>Eubacteriales</taxon>
        <taxon>Clostridiaceae</taxon>
        <taxon>Clostridium</taxon>
    </lineage>
</organism>
<proteinExistence type="predicted"/>
<evidence type="ECO:0000313" key="2">
    <source>
        <dbReference type="Proteomes" id="UP001165422"/>
    </source>
</evidence>
<evidence type="ECO:0000313" key="1">
    <source>
        <dbReference type="EMBL" id="MCC9296521.1"/>
    </source>
</evidence>
<dbReference type="EMBL" id="JAJJPB010000035">
    <property type="protein sequence ID" value="MCC9296521.1"/>
    <property type="molecule type" value="Genomic_DNA"/>
</dbReference>
<accession>A0ABS8NA36</accession>
<protein>
    <submittedName>
        <fullName evidence="1">Sporulation transcriptional regulator SpoIIID</fullName>
    </submittedName>
</protein>
<dbReference type="RefSeq" id="WP_229982045.1">
    <property type="nucleotide sequence ID" value="NZ_JAJJPB010000035.1"/>
</dbReference>
<dbReference type="InterPro" id="IPR014208">
    <property type="entry name" value="Spore_III_D"/>
</dbReference>